<reference evidence="9 10" key="1">
    <citation type="submission" date="2018-08" db="EMBL/GenBank/DDBJ databases">
        <title>A genome reference for cultivated species of the human gut microbiota.</title>
        <authorList>
            <person name="Zou Y."/>
            <person name="Xue W."/>
            <person name="Luo G."/>
        </authorList>
    </citation>
    <scope>NUCLEOTIDE SEQUENCE [LARGE SCALE GENOMIC DNA]</scope>
    <source>
        <strain evidence="9 10">OM06-4</strain>
    </source>
</reference>
<evidence type="ECO:0000313" key="9">
    <source>
        <dbReference type="EMBL" id="RGD84308.1"/>
    </source>
</evidence>
<keyword evidence="5 6" id="KW-0472">Membrane</keyword>
<accession>A0A3E3ECL2</accession>
<dbReference type="SMART" id="SM00267">
    <property type="entry name" value="GGDEF"/>
    <property type="match status" value="1"/>
</dbReference>
<dbReference type="InterPro" id="IPR050469">
    <property type="entry name" value="Diguanylate_Cyclase"/>
</dbReference>
<dbReference type="SUPFAM" id="SSF55073">
    <property type="entry name" value="Nucleotide cyclase"/>
    <property type="match status" value="1"/>
</dbReference>
<feature type="transmembrane region" description="Helical" evidence="6">
    <location>
        <begin position="223"/>
        <end position="244"/>
    </location>
</feature>
<evidence type="ECO:0000256" key="1">
    <source>
        <dbReference type="ARBA" id="ARBA00004651"/>
    </source>
</evidence>
<dbReference type="PANTHER" id="PTHR45138">
    <property type="entry name" value="REGULATORY COMPONENTS OF SENSORY TRANSDUCTION SYSTEM"/>
    <property type="match status" value="1"/>
</dbReference>
<dbReference type="PROSITE" id="PS50885">
    <property type="entry name" value="HAMP"/>
    <property type="match status" value="1"/>
</dbReference>
<dbReference type="GO" id="GO:0005886">
    <property type="term" value="C:plasma membrane"/>
    <property type="evidence" value="ECO:0007669"/>
    <property type="project" value="UniProtKB-SubCell"/>
</dbReference>
<evidence type="ECO:0000256" key="4">
    <source>
        <dbReference type="ARBA" id="ARBA00022989"/>
    </source>
</evidence>
<gene>
    <name evidence="9" type="ORF">DXB93_11500</name>
</gene>
<dbReference type="Pfam" id="PF00990">
    <property type="entry name" value="GGDEF"/>
    <property type="match status" value="1"/>
</dbReference>
<dbReference type="Pfam" id="PF17202">
    <property type="entry name" value="sCache_3_3"/>
    <property type="match status" value="1"/>
</dbReference>
<evidence type="ECO:0000256" key="5">
    <source>
        <dbReference type="ARBA" id="ARBA00023136"/>
    </source>
</evidence>
<dbReference type="GO" id="GO:0052621">
    <property type="term" value="F:diguanylate cyclase activity"/>
    <property type="evidence" value="ECO:0007669"/>
    <property type="project" value="TreeGrafter"/>
</dbReference>
<dbReference type="InterPro" id="IPR000160">
    <property type="entry name" value="GGDEF_dom"/>
</dbReference>
<dbReference type="Gene3D" id="6.10.340.10">
    <property type="match status" value="1"/>
</dbReference>
<organism evidence="9 10">
    <name type="scientific">Thomasclavelia ramosa</name>
    <dbReference type="NCBI Taxonomy" id="1547"/>
    <lineage>
        <taxon>Bacteria</taxon>
        <taxon>Bacillati</taxon>
        <taxon>Bacillota</taxon>
        <taxon>Erysipelotrichia</taxon>
        <taxon>Erysipelotrichales</taxon>
        <taxon>Coprobacillaceae</taxon>
        <taxon>Thomasclavelia</taxon>
    </lineage>
</organism>
<dbReference type="EMBL" id="QUSL01000018">
    <property type="protein sequence ID" value="RGD84308.1"/>
    <property type="molecule type" value="Genomic_DNA"/>
</dbReference>
<feature type="transmembrane region" description="Helical" evidence="6">
    <location>
        <begin position="45"/>
        <end position="73"/>
    </location>
</feature>
<feature type="domain" description="GGDEF" evidence="8">
    <location>
        <begin position="330"/>
        <end position="462"/>
    </location>
</feature>
<evidence type="ECO:0000259" key="8">
    <source>
        <dbReference type="PROSITE" id="PS50887"/>
    </source>
</evidence>
<dbReference type="InterPro" id="IPR033463">
    <property type="entry name" value="sCache_3"/>
</dbReference>
<dbReference type="NCBIfam" id="TIGR00254">
    <property type="entry name" value="GGDEF"/>
    <property type="match status" value="1"/>
</dbReference>
<evidence type="ECO:0000256" key="3">
    <source>
        <dbReference type="ARBA" id="ARBA00022692"/>
    </source>
</evidence>
<evidence type="ECO:0000259" key="7">
    <source>
        <dbReference type="PROSITE" id="PS50885"/>
    </source>
</evidence>
<proteinExistence type="predicted"/>
<dbReference type="Proteomes" id="UP000261032">
    <property type="component" value="Unassembled WGS sequence"/>
</dbReference>
<dbReference type="InterPro" id="IPR043128">
    <property type="entry name" value="Rev_trsase/Diguanyl_cyclase"/>
</dbReference>
<name>A0A3E3ECL2_9FIRM</name>
<comment type="subcellular location">
    <subcellularLocation>
        <location evidence="1">Cell membrane</location>
        <topology evidence="1">Multi-pass membrane protein</topology>
    </subcellularLocation>
</comment>
<dbReference type="CDD" id="cd01949">
    <property type="entry name" value="GGDEF"/>
    <property type="match status" value="1"/>
</dbReference>
<dbReference type="SUPFAM" id="SSF103190">
    <property type="entry name" value="Sensory domain-like"/>
    <property type="match status" value="1"/>
</dbReference>
<dbReference type="GO" id="GO:0007165">
    <property type="term" value="P:signal transduction"/>
    <property type="evidence" value="ECO:0007669"/>
    <property type="project" value="InterPro"/>
</dbReference>
<dbReference type="InterPro" id="IPR003660">
    <property type="entry name" value="HAMP_dom"/>
</dbReference>
<dbReference type="FunFam" id="3.30.70.270:FF:000001">
    <property type="entry name" value="Diguanylate cyclase domain protein"/>
    <property type="match status" value="1"/>
</dbReference>
<dbReference type="Gene3D" id="3.30.70.270">
    <property type="match status" value="1"/>
</dbReference>
<evidence type="ECO:0000256" key="6">
    <source>
        <dbReference type="SAM" id="Phobius"/>
    </source>
</evidence>
<dbReference type="PANTHER" id="PTHR45138:SF9">
    <property type="entry name" value="DIGUANYLATE CYCLASE DGCM-RELATED"/>
    <property type="match status" value="1"/>
</dbReference>
<dbReference type="InterPro" id="IPR029787">
    <property type="entry name" value="Nucleotide_cyclase"/>
</dbReference>
<feature type="domain" description="HAMP" evidence="7">
    <location>
        <begin position="246"/>
        <end position="301"/>
    </location>
</feature>
<dbReference type="InterPro" id="IPR029151">
    <property type="entry name" value="Sensor-like_sf"/>
</dbReference>
<protein>
    <submittedName>
        <fullName evidence="9">Diguanylate cyclase</fullName>
    </submittedName>
</protein>
<feature type="transmembrane region" description="Helical" evidence="6">
    <location>
        <begin position="6"/>
        <end position="24"/>
    </location>
</feature>
<keyword evidence="3 6" id="KW-0812">Transmembrane</keyword>
<evidence type="ECO:0000313" key="10">
    <source>
        <dbReference type="Proteomes" id="UP000261032"/>
    </source>
</evidence>
<evidence type="ECO:0000256" key="2">
    <source>
        <dbReference type="ARBA" id="ARBA00022475"/>
    </source>
</evidence>
<keyword evidence="2" id="KW-1003">Cell membrane</keyword>
<comment type="caution">
    <text evidence="9">The sequence shown here is derived from an EMBL/GenBank/DDBJ whole genome shotgun (WGS) entry which is preliminary data.</text>
</comment>
<keyword evidence="4 6" id="KW-1133">Transmembrane helix</keyword>
<dbReference type="PROSITE" id="PS50887">
    <property type="entry name" value="GGDEF"/>
    <property type="match status" value="1"/>
</dbReference>
<dbReference type="AlphaFoldDB" id="A0A3E3ECL2"/>
<sequence>MVETMLLFLILPNMACVIQLLKIPTNQTEIIIYRDKKMKRKKRKFAINVMSLAVIPILILGMFVIFITSSLIYTALKGEVANNLEDLARVSYQDFDMQYPGDYYLNNNHLYKGTEDIQNDFNLVDLIKNNTGVDATLFYQDKRILTTIRQEDGKGVVDTIAPDEVIVTVLNNDKEFFSDSVVINDSSYFGFYMPVKNTDQHVVGMLFMGRPRADVMNHIMHNIYLVSLSIVTIMIIAIIVSYYYSKKTIFALNTTKHFLGAVANGDLTTEIDPYVLQRHDEIGDMGRFAVMMKESLSDLVGKDPLTGLHNRHSCDVVLASLIQRVKQKNTSFAVAMGDVDFFKYVNDTYGHQAGDETLRQLAKVISTHMEHLGFVFRWGGEEFVLIYEDMDRYQAFKHLEILQEQIDQESIYWKDDKVKITMTFGLADSNEYNDLDELINLIDDNLYRGKKEGRNRIVFNTLK</sequence>